<dbReference type="Proteomes" id="UP000671862">
    <property type="component" value="Chromosome"/>
</dbReference>
<evidence type="ECO:0000313" key="3">
    <source>
        <dbReference type="Proteomes" id="UP000671862"/>
    </source>
</evidence>
<feature type="domain" description="Transglycosylase SLT" evidence="1">
    <location>
        <begin position="51"/>
        <end position="152"/>
    </location>
</feature>
<reference evidence="2 3" key="1">
    <citation type="submission" date="2021-03" db="EMBL/GenBank/DDBJ databases">
        <title>Thermosipho ferrireducens sp.nov., an anaerobic thermophilic iron-reducing bacterium isolated from a deep-sea hydrothermal sulfide deposits.</title>
        <authorList>
            <person name="Zeng X."/>
            <person name="Chen Y."/>
            <person name="Shao Z."/>
        </authorList>
    </citation>
    <scope>NUCLEOTIDE SEQUENCE [LARGE SCALE GENOMIC DNA]</scope>
    <source>
        <strain evidence="2 3">JL129W03</strain>
    </source>
</reference>
<sequence>MRYLTLLLVIVMVTVNFALPGQWFRDMVKEYRSAHGLETDEDMLYKIEEAVLEASKNTGLDPLLIISVIVVESEFRNVIGLYGELGMMQIKPQTAAFVAKKYGIKEPEEGWIRIMWDFKLNIKIGTYYLKYLYEKYGSITKAVENYNGGIYKEIYAKRILEKYSSMLKLASTFETGG</sequence>
<name>A0ABX7SAG9_9BACT</name>
<dbReference type="Gene3D" id="1.10.530.10">
    <property type="match status" value="1"/>
</dbReference>
<proteinExistence type="predicted"/>
<dbReference type="SUPFAM" id="SSF53955">
    <property type="entry name" value="Lysozyme-like"/>
    <property type="match status" value="1"/>
</dbReference>
<evidence type="ECO:0000259" key="1">
    <source>
        <dbReference type="Pfam" id="PF01464"/>
    </source>
</evidence>
<keyword evidence="3" id="KW-1185">Reference proteome</keyword>
<gene>
    <name evidence="2" type="ORF">JYK00_04365</name>
</gene>
<dbReference type="InterPro" id="IPR008258">
    <property type="entry name" value="Transglycosylase_SLT_dom_1"/>
</dbReference>
<dbReference type="EMBL" id="CP071446">
    <property type="protein sequence ID" value="QTA38747.1"/>
    <property type="molecule type" value="Genomic_DNA"/>
</dbReference>
<protein>
    <submittedName>
        <fullName evidence="2">Transglycosylase SLT domain-containing protein</fullName>
    </submittedName>
</protein>
<organism evidence="2 3">
    <name type="scientific">Thermosipho ferrireducens</name>
    <dbReference type="NCBI Taxonomy" id="2571116"/>
    <lineage>
        <taxon>Bacteria</taxon>
        <taxon>Thermotogati</taxon>
        <taxon>Thermotogota</taxon>
        <taxon>Thermotogae</taxon>
        <taxon>Thermotogales</taxon>
        <taxon>Fervidobacteriaceae</taxon>
        <taxon>Thermosipho</taxon>
    </lineage>
</organism>
<dbReference type="RefSeq" id="WP_207567464.1">
    <property type="nucleotide sequence ID" value="NZ_CP071446.1"/>
</dbReference>
<accession>A0ABX7SAG9</accession>
<dbReference type="InterPro" id="IPR023346">
    <property type="entry name" value="Lysozyme-like_dom_sf"/>
</dbReference>
<dbReference type="Pfam" id="PF01464">
    <property type="entry name" value="SLT"/>
    <property type="match status" value="1"/>
</dbReference>
<evidence type="ECO:0000313" key="2">
    <source>
        <dbReference type="EMBL" id="QTA38747.1"/>
    </source>
</evidence>